<dbReference type="OrthoDB" id="9779903at2"/>
<dbReference type="AlphaFoldDB" id="A0A1M6P0N6"/>
<feature type="domain" description="Calcineurin-like phosphoesterase" evidence="1">
    <location>
        <begin position="3"/>
        <end position="228"/>
    </location>
</feature>
<dbReference type="RefSeq" id="WP_072907299.1">
    <property type="nucleotide sequence ID" value="NZ_FRAI01000012.1"/>
</dbReference>
<sequence>MGKIIVIGDIHGRLDLLQESLKLKGIIDKNNRWIGENIQVVQMGDLIDRGPDSLKVIKFVHNLKKQARKKNSQFHVLLGNHEIMALFAGLGCDEAKMHWYYNGGDSVYSEWLKTTGREDYDNSWPCLPEFYEDFSPTGFYGKMLLNYRGLVEIDNILFSHGGVVKEIPFNNLDEKIKGIFLKKDLSQYGKGIFSKRGIFWLRDYDEQEVEKINKLRGLRYQVVGHTPKNGISVELGGKLVFVDVGINQNDLPCAITLEGETIEIHTPYIHKTIKSTEDRFIPLVRRDRIKKYPYKNPKYKIGDLIKLFSVSGHKYEVYFKITGIIKDYNMKWYEGEFLYQKENGTKVELGRWPIGHIDKHGRIVN</sequence>
<dbReference type="Proteomes" id="UP000243547">
    <property type="component" value="Unassembled WGS sequence"/>
</dbReference>
<evidence type="ECO:0000313" key="2">
    <source>
        <dbReference type="EMBL" id="SHK01488.1"/>
    </source>
</evidence>
<protein>
    <submittedName>
        <fullName evidence="2">Calcineurin-like phosphoesterase</fullName>
    </submittedName>
</protein>
<dbReference type="Pfam" id="PF00149">
    <property type="entry name" value="Metallophos"/>
    <property type="match status" value="1"/>
</dbReference>
<proteinExistence type="predicted"/>
<dbReference type="PANTHER" id="PTHR46546">
    <property type="entry name" value="SHEWANELLA-LIKE PROTEIN PHOSPHATASE 1"/>
    <property type="match status" value="1"/>
</dbReference>
<organism evidence="2 3">
    <name type="scientific">Anaerobranca californiensis DSM 14826</name>
    <dbReference type="NCBI Taxonomy" id="1120989"/>
    <lineage>
        <taxon>Bacteria</taxon>
        <taxon>Bacillati</taxon>
        <taxon>Bacillota</taxon>
        <taxon>Clostridia</taxon>
        <taxon>Eubacteriales</taxon>
        <taxon>Proteinivoracaceae</taxon>
        <taxon>Anaerobranca</taxon>
    </lineage>
</organism>
<dbReference type="EMBL" id="FRAI01000012">
    <property type="protein sequence ID" value="SHK01488.1"/>
    <property type="molecule type" value="Genomic_DNA"/>
</dbReference>
<reference evidence="3" key="1">
    <citation type="submission" date="2016-11" db="EMBL/GenBank/DDBJ databases">
        <authorList>
            <person name="Varghese N."/>
            <person name="Submissions S."/>
        </authorList>
    </citation>
    <scope>NUCLEOTIDE SEQUENCE [LARGE SCALE GENOMIC DNA]</scope>
    <source>
        <strain evidence="3">DSM 14826</strain>
    </source>
</reference>
<gene>
    <name evidence="2" type="ORF">SAMN02745227_01308</name>
</gene>
<dbReference type="PRINTS" id="PR00114">
    <property type="entry name" value="STPHPHTASE"/>
</dbReference>
<name>A0A1M6P0N6_9FIRM</name>
<accession>A0A1M6P0N6</accession>
<dbReference type="SUPFAM" id="SSF56300">
    <property type="entry name" value="Metallo-dependent phosphatases"/>
    <property type="match status" value="1"/>
</dbReference>
<dbReference type="PANTHER" id="PTHR46546:SF4">
    <property type="entry name" value="SHEWANELLA-LIKE PROTEIN PHOSPHATASE 1"/>
    <property type="match status" value="1"/>
</dbReference>
<evidence type="ECO:0000313" key="3">
    <source>
        <dbReference type="Proteomes" id="UP000243547"/>
    </source>
</evidence>
<dbReference type="InterPro" id="IPR006186">
    <property type="entry name" value="Ser/Thr-sp_prot-phosphatase"/>
</dbReference>
<evidence type="ECO:0000259" key="1">
    <source>
        <dbReference type="Pfam" id="PF00149"/>
    </source>
</evidence>
<dbReference type="Gene3D" id="3.60.21.10">
    <property type="match status" value="1"/>
</dbReference>
<keyword evidence="3" id="KW-1185">Reference proteome</keyword>
<dbReference type="STRING" id="1120989.SAMN02745227_01308"/>
<dbReference type="InterPro" id="IPR004843">
    <property type="entry name" value="Calcineurin-like_PHP"/>
</dbReference>
<dbReference type="InterPro" id="IPR029052">
    <property type="entry name" value="Metallo-depent_PP-like"/>
</dbReference>
<dbReference type="GO" id="GO:0016787">
    <property type="term" value="F:hydrolase activity"/>
    <property type="evidence" value="ECO:0007669"/>
    <property type="project" value="InterPro"/>
</dbReference>